<feature type="domain" description="Trichome birefringence-like N-terminal" evidence="9">
    <location>
        <begin position="104"/>
        <end position="158"/>
    </location>
</feature>
<comment type="subcellular location">
    <subcellularLocation>
        <location evidence="1">Membrane</location>
        <topology evidence="1">Single-pass membrane protein</topology>
    </subcellularLocation>
</comment>
<dbReference type="GO" id="GO:0016020">
    <property type="term" value="C:membrane"/>
    <property type="evidence" value="ECO:0007669"/>
    <property type="project" value="UniProtKB-SubCell"/>
</dbReference>
<dbReference type="InterPro" id="IPR029962">
    <property type="entry name" value="TBL"/>
</dbReference>
<name>A0AAP0PU17_9MAGN</name>
<evidence type="ECO:0008006" key="12">
    <source>
        <dbReference type="Google" id="ProtNLM"/>
    </source>
</evidence>
<dbReference type="InterPro" id="IPR026057">
    <property type="entry name" value="TBL_C"/>
</dbReference>
<dbReference type="Pfam" id="PF13839">
    <property type="entry name" value="PC-Esterase"/>
    <property type="match status" value="1"/>
</dbReference>
<dbReference type="InterPro" id="IPR025846">
    <property type="entry name" value="TBL_N"/>
</dbReference>
<evidence type="ECO:0000256" key="3">
    <source>
        <dbReference type="ARBA" id="ARBA00022692"/>
    </source>
</evidence>
<evidence type="ECO:0000256" key="6">
    <source>
        <dbReference type="ARBA" id="ARBA00023136"/>
    </source>
</evidence>
<dbReference type="PANTHER" id="PTHR32285">
    <property type="entry name" value="PROTEIN TRICHOME BIREFRINGENCE-LIKE 9-RELATED"/>
    <property type="match status" value="1"/>
</dbReference>
<protein>
    <recommendedName>
        <fullName evidence="12">Trichome birefringence-like N-terminal domain-containing protein</fullName>
    </recommendedName>
</protein>
<dbReference type="GO" id="GO:0005794">
    <property type="term" value="C:Golgi apparatus"/>
    <property type="evidence" value="ECO:0007669"/>
    <property type="project" value="TreeGrafter"/>
</dbReference>
<reference evidence="10 11" key="1">
    <citation type="submission" date="2024-01" db="EMBL/GenBank/DDBJ databases">
        <title>Genome assemblies of Stephania.</title>
        <authorList>
            <person name="Yang L."/>
        </authorList>
    </citation>
    <scope>NUCLEOTIDE SEQUENCE [LARGE SCALE GENOMIC DNA]</scope>
    <source>
        <strain evidence="10">QJT</strain>
        <tissue evidence="10">Leaf</tissue>
    </source>
</reference>
<evidence type="ECO:0000256" key="4">
    <source>
        <dbReference type="ARBA" id="ARBA00022968"/>
    </source>
</evidence>
<keyword evidence="11" id="KW-1185">Reference proteome</keyword>
<feature type="domain" description="Trichome birefringence-like C-terminal" evidence="8">
    <location>
        <begin position="159"/>
        <end position="429"/>
    </location>
</feature>
<organism evidence="10 11">
    <name type="scientific">Stephania japonica</name>
    <dbReference type="NCBI Taxonomy" id="461633"/>
    <lineage>
        <taxon>Eukaryota</taxon>
        <taxon>Viridiplantae</taxon>
        <taxon>Streptophyta</taxon>
        <taxon>Embryophyta</taxon>
        <taxon>Tracheophyta</taxon>
        <taxon>Spermatophyta</taxon>
        <taxon>Magnoliopsida</taxon>
        <taxon>Ranunculales</taxon>
        <taxon>Menispermaceae</taxon>
        <taxon>Menispermoideae</taxon>
        <taxon>Cissampelideae</taxon>
        <taxon>Stephania</taxon>
    </lineage>
</organism>
<evidence type="ECO:0000313" key="11">
    <source>
        <dbReference type="Proteomes" id="UP001417504"/>
    </source>
</evidence>
<dbReference type="GO" id="GO:0016413">
    <property type="term" value="F:O-acetyltransferase activity"/>
    <property type="evidence" value="ECO:0007669"/>
    <property type="project" value="InterPro"/>
</dbReference>
<dbReference type="Pfam" id="PF14416">
    <property type="entry name" value="PMR5N"/>
    <property type="match status" value="1"/>
</dbReference>
<keyword evidence="5 7" id="KW-1133">Transmembrane helix</keyword>
<evidence type="ECO:0000259" key="9">
    <source>
        <dbReference type="Pfam" id="PF14416"/>
    </source>
</evidence>
<gene>
    <name evidence="10" type="ORF">Sjap_000461</name>
</gene>
<evidence type="ECO:0000313" key="10">
    <source>
        <dbReference type="EMBL" id="KAK9152981.1"/>
    </source>
</evidence>
<evidence type="ECO:0000259" key="8">
    <source>
        <dbReference type="Pfam" id="PF13839"/>
    </source>
</evidence>
<sequence>MEATSAAILKHRNCSLLILSSFLVCFVIMLNIDNNHRHPNLSAVRGLWIAPITAMSEALTTASDITSTTTNISKAIVVTNSSNKNTGSATSEGIKKLEMAQTREKCDIYNGRWVYDQKAHPMYETSRCPFLSNQVTCRKNGRPDHDYERWRWEAMNCEIPRFNGTDMLERLRGKRVIIVGDSLNRNMWESLACILYSSVPPERAEINASTGDYKVFKAKDFNCTVEFYWNPFLVQLDKHERILRLDRLHASARRWKGAKIMVFNTGHWWTHVEKMRVWDFMQHGGKMMDDLPLEMAFQLAMQTWADWVERNVNPAETTVYFRSISPEHKGKQWCYNQTRPMKRGSYKDSFPRPIVEIAEKTIRDMKAPVKYLNITKLSQYRIDAHSTIYTTKAGKLLTEEQRRQPYLYADCSHWCLPGLPDTWNALMYASFILEGSSDVS</sequence>
<evidence type="ECO:0000256" key="2">
    <source>
        <dbReference type="ARBA" id="ARBA00007727"/>
    </source>
</evidence>
<dbReference type="EMBL" id="JBBNAE010000001">
    <property type="protein sequence ID" value="KAK9152981.1"/>
    <property type="molecule type" value="Genomic_DNA"/>
</dbReference>
<comment type="caution">
    <text evidence="10">The sequence shown here is derived from an EMBL/GenBank/DDBJ whole genome shotgun (WGS) entry which is preliminary data.</text>
</comment>
<keyword evidence="6 7" id="KW-0472">Membrane</keyword>
<evidence type="ECO:0000256" key="1">
    <source>
        <dbReference type="ARBA" id="ARBA00004167"/>
    </source>
</evidence>
<keyword evidence="3 7" id="KW-0812">Transmembrane</keyword>
<accession>A0AAP0PU17</accession>
<proteinExistence type="inferred from homology"/>
<feature type="transmembrane region" description="Helical" evidence="7">
    <location>
        <begin position="12"/>
        <end position="32"/>
    </location>
</feature>
<dbReference type="AlphaFoldDB" id="A0AAP0PU17"/>
<dbReference type="PANTHER" id="PTHR32285:SF38">
    <property type="entry name" value="OS01G0614300 PROTEIN"/>
    <property type="match status" value="1"/>
</dbReference>
<dbReference type="Proteomes" id="UP001417504">
    <property type="component" value="Unassembled WGS sequence"/>
</dbReference>
<comment type="similarity">
    <text evidence="2">Belongs to the PC-esterase family. TBL subfamily.</text>
</comment>
<evidence type="ECO:0000256" key="5">
    <source>
        <dbReference type="ARBA" id="ARBA00022989"/>
    </source>
</evidence>
<evidence type="ECO:0000256" key="7">
    <source>
        <dbReference type="SAM" id="Phobius"/>
    </source>
</evidence>
<keyword evidence="4" id="KW-0735">Signal-anchor</keyword>